<accession>A0ABT1CMD7</accession>
<evidence type="ECO:0000256" key="1">
    <source>
        <dbReference type="SAM" id="MobiDB-lite"/>
    </source>
</evidence>
<feature type="region of interest" description="Disordered" evidence="1">
    <location>
        <begin position="1"/>
        <end position="28"/>
    </location>
</feature>
<protein>
    <recommendedName>
        <fullName evidence="4">Baseplate protein J-like domain-containing protein</fullName>
    </recommendedName>
</protein>
<comment type="caution">
    <text evidence="2">The sequence shown here is derived from an EMBL/GenBank/DDBJ whole genome shotgun (WGS) entry which is preliminary data.</text>
</comment>
<reference evidence="2 3" key="1">
    <citation type="submission" date="2020-01" db="EMBL/GenBank/DDBJ databases">
        <title>Genomes of bacteria type strains.</title>
        <authorList>
            <person name="Chen J."/>
            <person name="Zhu S."/>
            <person name="Yang J."/>
        </authorList>
    </citation>
    <scope>NUCLEOTIDE SEQUENCE [LARGE SCALE GENOMIC DNA]</scope>
    <source>
        <strain evidence="2 3">DSM 16655</strain>
    </source>
</reference>
<gene>
    <name evidence="2" type="ORF">GTW23_04235</name>
</gene>
<dbReference type="Proteomes" id="UP001320715">
    <property type="component" value="Unassembled WGS sequence"/>
</dbReference>
<proteinExistence type="predicted"/>
<sequence>MADFDPPFASVGGVNRSPTTDEQSGGFSCGSADLTLFNRLLGRIEAELKAVQDEGGITGSEGDDTTVLQAIQAMILAATGGGDVSNYVLFTQAQARLPIFPEAQTSDGKITVTAPSTGTVRVPSGVTVLHRGIRTITTAETDLTTTASKTYHLRCAIAAGTLTFSLEDLADTGYNPTVAAETNSAFDSTYDDMLVARVVTNSSNVATITNLVNKDRLFATEIVSGAPSTGPSGSFTLSLTKTIDWARAPKIRAIHGNVASNSPNPAGSVDGYAAYLSSSTVTRYSAAGTVITDWVTGNTNSSMVGYISFDLGA</sequence>
<name>A0ABT1CMD7_9HYPH</name>
<dbReference type="EMBL" id="JAAAML010000001">
    <property type="protein sequence ID" value="MCO6407374.1"/>
    <property type="molecule type" value="Genomic_DNA"/>
</dbReference>
<evidence type="ECO:0000313" key="3">
    <source>
        <dbReference type="Proteomes" id="UP001320715"/>
    </source>
</evidence>
<keyword evidence="3" id="KW-1185">Reference proteome</keyword>
<evidence type="ECO:0008006" key="4">
    <source>
        <dbReference type="Google" id="ProtNLM"/>
    </source>
</evidence>
<organism evidence="2 3">
    <name type="scientific">Hoeflea alexandrii</name>
    <dbReference type="NCBI Taxonomy" id="288436"/>
    <lineage>
        <taxon>Bacteria</taxon>
        <taxon>Pseudomonadati</taxon>
        <taxon>Pseudomonadota</taxon>
        <taxon>Alphaproteobacteria</taxon>
        <taxon>Hyphomicrobiales</taxon>
        <taxon>Rhizobiaceae</taxon>
        <taxon>Hoeflea</taxon>
    </lineage>
</organism>
<feature type="compositionally biased region" description="Polar residues" evidence="1">
    <location>
        <begin position="16"/>
        <end position="26"/>
    </location>
</feature>
<dbReference type="RefSeq" id="WP_252914758.1">
    <property type="nucleotide sequence ID" value="NZ_JAAAML010000001.1"/>
</dbReference>
<evidence type="ECO:0000313" key="2">
    <source>
        <dbReference type="EMBL" id="MCO6407374.1"/>
    </source>
</evidence>